<keyword evidence="3 6" id="KW-0812">Transmembrane</keyword>
<comment type="caution">
    <text evidence="7">The sequence shown here is derived from an EMBL/GenBank/DDBJ whole genome shotgun (WGS) entry which is preliminary data.</text>
</comment>
<evidence type="ECO:0000313" key="7">
    <source>
        <dbReference type="EMBL" id="GAF69756.1"/>
    </source>
</evidence>
<comment type="subcellular location">
    <subcellularLocation>
        <location evidence="1">Cell membrane</location>
        <topology evidence="1">Multi-pass membrane protein</topology>
    </subcellularLocation>
</comment>
<evidence type="ECO:0000256" key="2">
    <source>
        <dbReference type="ARBA" id="ARBA00022475"/>
    </source>
</evidence>
<dbReference type="AlphaFoldDB" id="X0S3D5"/>
<feature type="non-terminal residue" evidence="7">
    <location>
        <position position="303"/>
    </location>
</feature>
<evidence type="ECO:0000256" key="1">
    <source>
        <dbReference type="ARBA" id="ARBA00004651"/>
    </source>
</evidence>
<keyword evidence="5 6" id="KW-0472">Membrane</keyword>
<feature type="transmembrane region" description="Helical" evidence="6">
    <location>
        <begin position="199"/>
        <end position="220"/>
    </location>
</feature>
<evidence type="ECO:0000256" key="6">
    <source>
        <dbReference type="SAM" id="Phobius"/>
    </source>
</evidence>
<dbReference type="GO" id="GO:0005886">
    <property type="term" value="C:plasma membrane"/>
    <property type="evidence" value="ECO:0007669"/>
    <property type="project" value="UniProtKB-SubCell"/>
</dbReference>
<dbReference type="InterPro" id="IPR002797">
    <property type="entry name" value="Polysacc_synth"/>
</dbReference>
<reference evidence="7" key="1">
    <citation type="journal article" date="2014" name="Front. Microbiol.">
        <title>High frequency of phylogenetically diverse reductive dehalogenase-homologous genes in deep subseafloor sedimentary metagenomes.</title>
        <authorList>
            <person name="Kawai M."/>
            <person name="Futagami T."/>
            <person name="Toyoda A."/>
            <person name="Takaki Y."/>
            <person name="Nishi S."/>
            <person name="Hori S."/>
            <person name="Arai W."/>
            <person name="Tsubouchi T."/>
            <person name="Morono Y."/>
            <person name="Uchiyama I."/>
            <person name="Ito T."/>
            <person name="Fujiyama A."/>
            <person name="Inagaki F."/>
            <person name="Takami H."/>
        </authorList>
    </citation>
    <scope>NUCLEOTIDE SEQUENCE</scope>
    <source>
        <strain evidence="7">Expedition CK06-06</strain>
    </source>
</reference>
<evidence type="ECO:0000256" key="4">
    <source>
        <dbReference type="ARBA" id="ARBA00022989"/>
    </source>
</evidence>
<dbReference type="InterPro" id="IPR050833">
    <property type="entry name" value="Poly_Biosynth_Transport"/>
</dbReference>
<keyword evidence="2" id="KW-1003">Cell membrane</keyword>
<feature type="transmembrane region" description="Helical" evidence="6">
    <location>
        <begin position="87"/>
        <end position="113"/>
    </location>
</feature>
<dbReference type="Pfam" id="PF01943">
    <property type="entry name" value="Polysacc_synt"/>
    <property type="match status" value="1"/>
</dbReference>
<evidence type="ECO:0000256" key="3">
    <source>
        <dbReference type="ARBA" id="ARBA00022692"/>
    </source>
</evidence>
<evidence type="ECO:0000256" key="5">
    <source>
        <dbReference type="ARBA" id="ARBA00023136"/>
    </source>
</evidence>
<feature type="transmembrane region" description="Helical" evidence="6">
    <location>
        <begin position="134"/>
        <end position="167"/>
    </location>
</feature>
<feature type="transmembrane region" description="Helical" evidence="6">
    <location>
        <begin position="62"/>
        <end position="81"/>
    </location>
</feature>
<feature type="transmembrane region" description="Helical" evidence="6">
    <location>
        <begin position="232"/>
        <end position="256"/>
    </location>
</feature>
<accession>X0S3D5</accession>
<dbReference type="PANTHER" id="PTHR30250">
    <property type="entry name" value="PST FAMILY PREDICTED COLANIC ACID TRANSPORTER"/>
    <property type="match status" value="1"/>
</dbReference>
<gene>
    <name evidence="7" type="ORF">S01H1_07567</name>
</gene>
<organism evidence="7">
    <name type="scientific">marine sediment metagenome</name>
    <dbReference type="NCBI Taxonomy" id="412755"/>
    <lineage>
        <taxon>unclassified sequences</taxon>
        <taxon>metagenomes</taxon>
        <taxon>ecological metagenomes</taxon>
    </lineage>
</organism>
<feature type="transmembrane region" description="Helical" evidence="6">
    <location>
        <begin position="12"/>
        <end position="41"/>
    </location>
</feature>
<dbReference type="PANTHER" id="PTHR30250:SF28">
    <property type="entry name" value="POLYSACCHARIDE BIOSYNTHESIS PROTEIN"/>
    <property type="match status" value="1"/>
</dbReference>
<feature type="transmembrane region" description="Helical" evidence="6">
    <location>
        <begin position="276"/>
        <end position="294"/>
    </location>
</feature>
<proteinExistence type="predicted"/>
<keyword evidence="4 6" id="KW-1133">Transmembrane helix</keyword>
<dbReference type="EMBL" id="BARS01003892">
    <property type="protein sequence ID" value="GAF69756.1"/>
    <property type="molecule type" value="Genomic_DNA"/>
</dbReference>
<evidence type="ECO:0008006" key="8">
    <source>
        <dbReference type="Google" id="ProtNLM"/>
    </source>
</evidence>
<name>X0S3D5_9ZZZZ</name>
<sequence>MSVGRLLGPGPYSVVSSLFALLVIIAVSVGTIQTVVARHVANYQARGQHTMMRKLVHGSLKRMALLGVILCLMLSLGSRYVADYLNIASVVPVLIIAAMLLPSLVIPVNRGALQGLQNFTHYGINILGDAGMRFLLGVGLVLVGLSINGALTGVALAPVTMLALSFWSLRPSGIFGRESQTTEVVNKKDSFNWKEVYQYSWPVMLAFLLFTVLTNSDLLFVKHFFSEHQTGYYAAAEIVGKIVLFVPSGVIPILMFPKASALQTLKKDTWPLLRKSLLATLGLCGALTIVYFGLPRLIMGILY</sequence>
<protein>
    <recommendedName>
        <fullName evidence="8">Polysaccharide biosynthesis protein C-terminal domain-containing protein</fullName>
    </recommendedName>
</protein>